<organism evidence="14 15">
    <name type="scientific">Nicrophorus vespilloides</name>
    <name type="common">Boreal carrion beetle</name>
    <dbReference type="NCBI Taxonomy" id="110193"/>
    <lineage>
        <taxon>Eukaryota</taxon>
        <taxon>Metazoa</taxon>
        <taxon>Ecdysozoa</taxon>
        <taxon>Arthropoda</taxon>
        <taxon>Hexapoda</taxon>
        <taxon>Insecta</taxon>
        <taxon>Pterygota</taxon>
        <taxon>Neoptera</taxon>
        <taxon>Endopterygota</taxon>
        <taxon>Coleoptera</taxon>
        <taxon>Polyphaga</taxon>
        <taxon>Staphyliniformia</taxon>
        <taxon>Silphidae</taxon>
        <taxon>Nicrophorinae</taxon>
        <taxon>Nicrophorus</taxon>
    </lineage>
</organism>
<keyword evidence="9 13" id="KW-0560">Oxidoreductase</keyword>
<gene>
    <name evidence="15" type="primary">LOC108557486</name>
</gene>
<accession>A0ABM1M4K1</accession>
<keyword evidence="8" id="KW-0492">Microsome</keyword>
<dbReference type="Pfam" id="PF00067">
    <property type="entry name" value="p450"/>
    <property type="match status" value="1"/>
</dbReference>
<dbReference type="RefSeq" id="XP_017769501.1">
    <property type="nucleotide sequence ID" value="XM_017914012.1"/>
</dbReference>
<keyword evidence="6 13" id="KW-0479">Metal-binding</keyword>
<dbReference type="PANTHER" id="PTHR24292">
    <property type="entry name" value="CYTOCHROME P450"/>
    <property type="match status" value="1"/>
</dbReference>
<dbReference type="InterPro" id="IPR017972">
    <property type="entry name" value="Cyt_P450_CS"/>
</dbReference>
<dbReference type="Gene3D" id="1.10.630.10">
    <property type="entry name" value="Cytochrome P450"/>
    <property type="match status" value="1"/>
</dbReference>
<dbReference type="PANTHER" id="PTHR24292:SF54">
    <property type="entry name" value="CYP9F3-RELATED"/>
    <property type="match status" value="1"/>
</dbReference>
<dbReference type="PRINTS" id="PR00385">
    <property type="entry name" value="P450"/>
</dbReference>
<evidence type="ECO:0000256" key="3">
    <source>
        <dbReference type="ARBA" id="ARBA00004406"/>
    </source>
</evidence>
<keyword evidence="11 13" id="KW-0503">Monooxygenase</keyword>
<evidence type="ECO:0000256" key="11">
    <source>
        <dbReference type="ARBA" id="ARBA00023033"/>
    </source>
</evidence>
<protein>
    <submittedName>
        <fullName evidence="15">Cytochrome P450 9e2-like</fullName>
    </submittedName>
</protein>
<evidence type="ECO:0000256" key="12">
    <source>
        <dbReference type="ARBA" id="ARBA00023136"/>
    </source>
</evidence>
<dbReference type="InterPro" id="IPR002401">
    <property type="entry name" value="Cyt_P450_E_grp-I"/>
</dbReference>
<dbReference type="PROSITE" id="PS00086">
    <property type="entry name" value="CYTOCHROME_P450"/>
    <property type="match status" value="1"/>
</dbReference>
<comment type="similarity">
    <text evidence="4 13">Belongs to the cytochrome P450 family.</text>
</comment>
<evidence type="ECO:0000256" key="1">
    <source>
        <dbReference type="ARBA" id="ARBA00001971"/>
    </source>
</evidence>
<dbReference type="InterPro" id="IPR001128">
    <property type="entry name" value="Cyt_P450"/>
</dbReference>
<dbReference type="PRINTS" id="PR00463">
    <property type="entry name" value="EP450I"/>
</dbReference>
<keyword evidence="10 13" id="KW-0408">Iron</keyword>
<evidence type="ECO:0000256" key="2">
    <source>
        <dbReference type="ARBA" id="ARBA00004174"/>
    </source>
</evidence>
<evidence type="ECO:0000256" key="9">
    <source>
        <dbReference type="ARBA" id="ARBA00023002"/>
    </source>
</evidence>
<dbReference type="GeneID" id="108557486"/>
<dbReference type="SUPFAM" id="SSF48264">
    <property type="entry name" value="Cytochrome P450"/>
    <property type="match status" value="1"/>
</dbReference>
<evidence type="ECO:0000313" key="14">
    <source>
        <dbReference type="Proteomes" id="UP000695000"/>
    </source>
</evidence>
<evidence type="ECO:0000256" key="5">
    <source>
        <dbReference type="ARBA" id="ARBA00022617"/>
    </source>
</evidence>
<evidence type="ECO:0000256" key="6">
    <source>
        <dbReference type="ARBA" id="ARBA00022723"/>
    </source>
</evidence>
<evidence type="ECO:0000256" key="10">
    <source>
        <dbReference type="ARBA" id="ARBA00023004"/>
    </source>
</evidence>
<evidence type="ECO:0000313" key="15">
    <source>
        <dbReference type="RefSeq" id="XP_017769501.1"/>
    </source>
</evidence>
<keyword evidence="5 13" id="KW-0349">Heme</keyword>
<dbReference type="CDD" id="cd11056">
    <property type="entry name" value="CYP6-like"/>
    <property type="match status" value="1"/>
</dbReference>
<proteinExistence type="inferred from homology"/>
<sequence>MMILLALILVLIALLYIYFILPHQYWKKKGLQHVEPTPIFGSLYENIIRSKSIADLIESFYKQLKQYRYSGLYNLTTPILLVNDIDLIKTITIKDFDYFTDHMNHAKEEVDPLWSRNIFAMIGEPWRNMRSTLSPAFTSSKMRYMFNLINDSAEHFAEFYLKQNKDIISLEMKDAYTRATNDIIASCAFGIQCDSLNDSQNDFYVKARNAFDFSGLRQYIFFMYNTCPKLMKMLGIKIFSDEMANFFRGIINETIDVREKNGIVRPDMIHLLVEARKGKLHEDTSTTEDSFAATEEYSINRKITNIQISNEDITAQALIFFLGGFDTTSFLMCFLAYELAVNPDIQDKLRQEIEDTLEDCNGKVTYEALMKMKYLDMIISEVLRKWPPISILDRICTKDYTIKATRSYEQDYQIKKKDVIWIPVFGIHRDPEFYPNPEMFDPERFSLENRRNINASAYLPFGSGPRNCIGSRFAIMENKSIIFQLLKRFSIVPTEKTEIPLKISPKHLNVTAKNGFWLGLKRL</sequence>
<keyword evidence="14" id="KW-1185">Reference proteome</keyword>
<dbReference type="InterPro" id="IPR050476">
    <property type="entry name" value="Insect_CytP450_Detox"/>
</dbReference>
<name>A0ABM1M4K1_NICVS</name>
<comment type="subcellular location">
    <subcellularLocation>
        <location evidence="3">Endoplasmic reticulum membrane</location>
        <topology evidence="3">Peripheral membrane protein</topology>
    </subcellularLocation>
    <subcellularLocation>
        <location evidence="2">Microsome membrane</location>
        <topology evidence="2">Peripheral membrane protein</topology>
    </subcellularLocation>
</comment>
<reference evidence="15" key="1">
    <citation type="submission" date="2025-08" db="UniProtKB">
        <authorList>
            <consortium name="RefSeq"/>
        </authorList>
    </citation>
    <scope>IDENTIFICATION</scope>
    <source>
        <tissue evidence="15">Whole Larva</tissue>
    </source>
</reference>
<evidence type="ECO:0000256" key="13">
    <source>
        <dbReference type="RuleBase" id="RU000461"/>
    </source>
</evidence>
<evidence type="ECO:0000256" key="4">
    <source>
        <dbReference type="ARBA" id="ARBA00010617"/>
    </source>
</evidence>
<keyword evidence="12" id="KW-0472">Membrane</keyword>
<dbReference type="InterPro" id="IPR036396">
    <property type="entry name" value="Cyt_P450_sf"/>
</dbReference>
<keyword evidence="7" id="KW-0256">Endoplasmic reticulum</keyword>
<dbReference type="Proteomes" id="UP000695000">
    <property type="component" value="Unplaced"/>
</dbReference>
<evidence type="ECO:0000256" key="7">
    <source>
        <dbReference type="ARBA" id="ARBA00022824"/>
    </source>
</evidence>
<comment type="cofactor">
    <cofactor evidence="1">
        <name>heme</name>
        <dbReference type="ChEBI" id="CHEBI:30413"/>
    </cofactor>
</comment>
<evidence type="ECO:0000256" key="8">
    <source>
        <dbReference type="ARBA" id="ARBA00022848"/>
    </source>
</evidence>